<comment type="caution">
    <text evidence="5">The sequence shown here is derived from an EMBL/GenBank/DDBJ whole genome shotgun (WGS) entry which is preliminary data.</text>
</comment>
<dbReference type="PROSITE" id="PS51898">
    <property type="entry name" value="TYR_RECOMBINASE"/>
    <property type="match status" value="1"/>
</dbReference>
<dbReference type="Pfam" id="PF00589">
    <property type="entry name" value="Phage_integrase"/>
    <property type="match status" value="1"/>
</dbReference>
<evidence type="ECO:0000313" key="5">
    <source>
        <dbReference type="EMBL" id="PHN01823.1"/>
    </source>
</evidence>
<evidence type="ECO:0000313" key="6">
    <source>
        <dbReference type="Proteomes" id="UP000223913"/>
    </source>
</evidence>
<keyword evidence="6" id="KW-1185">Reference proteome</keyword>
<feature type="domain" description="Tyr recombinase" evidence="4">
    <location>
        <begin position="61"/>
        <end position="235"/>
    </location>
</feature>
<proteinExistence type="inferred from homology"/>
<dbReference type="EMBL" id="PDUD01000048">
    <property type="protein sequence ID" value="PHN01823.1"/>
    <property type="molecule type" value="Genomic_DNA"/>
</dbReference>
<organism evidence="5 6">
    <name type="scientific">Flavilitoribacter nigricans (strain ATCC 23147 / DSM 23189 / NBRC 102662 / NCIMB 1420 / SS-2)</name>
    <name type="common">Lewinella nigricans</name>
    <dbReference type="NCBI Taxonomy" id="1122177"/>
    <lineage>
        <taxon>Bacteria</taxon>
        <taxon>Pseudomonadati</taxon>
        <taxon>Bacteroidota</taxon>
        <taxon>Saprospiria</taxon>
        <taxon>Saprospirales</taxon>
        <taxon>Lewinellaceae</taxon>
        <taxon>Flavilitoribacter</taxon>
    </lineage>
</organism>
<evidence type="ECO:0000256" key="2">
    <source>
        <dbReference type="ARBA" id="ARBA00023125"/>
    </source>
</evidence>
<dbReference type="InterPro" id="IPR002104">
    <property type="entry name" value="Integrase_catalytic"/>
</dbReference>
<name>A0A2D0N259_FLAN2</name>
<evidence type="ECO:0000256" key="3">
    <source>
        <dbReference type="ARBA" id="ARBA00023172"/>
    </source>
</evidence>
<evidence type="ECO:0000256" key="1">
    <source>
        <dbReference type="ARBA" id="ARBA00008857"/>
    </source>
</evidence>
<comment type="similarity">
    <text evidence="1">Belongs to the 'phage' integrase family.</text>
</comment>
<accession>A0A2D0N259</accession>
<evidence type="ECO:0000259" key="4">
    <source>
        <dbReference type="PROSITE" id="PS51898"/>
    </source>
</evidence>
<reference evidence="5 6" key="1">
    <citation type="submission" date="2017-10" db="EMBL/GenBank/DDBJ databases">
        <title>The draft genome sequence of Lewinella nigricans NBRC 102662.</title>
        <authorList>
            <person name="Wang K."/>
        </authorList>
    </citation>
    <scope>NUCLEOTIDE SEQUENCE [LARGE SCALE GENOMIC DNA]</scope>
    <source>
        <strain evidence="5 6">NBRC 102662</strain>
    </source>
</reference>
<dbReference type="InterPro" id="IPR013762">
    <property type="entry name" value="Integrase-like_cat_sf"/>
</dbReference>
<dbReference type="InterPro" id="IPR011010">
    <property type="entry name" value="DNA_brk_join_enz"/>
</dbReference>
<sequence length="239" mass="27757">MLPFRYSKIECEIVDTPGFKHIINLIAKNFAKENITYSQSQYIFKEVRKKLELKPEKKNRGTVKRLSRKEYQNFINAAYEKSSQTGLMMQTLFETAARVDEFTSLNADDIYFGELRIIIRSGKGNKRREVPMEEHLTRLLSTHLKERKTGPIFRTQRGTRFTNRRIQQIVKEIAESADISSIEVTPHTLRHTRATFLAENGMSKDHLQVFLGHDLPGTTQIYTKTAAIDTDREFRKITG</sequence>
<dbReference type="Proteomes" id="UP000223913">
    <property type="component" value="Unassembled WGS sequence"/>
</dbReference>
<keyword evidence="3" id="KW-0233">DNA recombination</keyword>
<dbReference type="PANTHER" id="PTHR30349">
    <property type="entry name" value="PHAGE INTEGRASE-RELATED"/>
    <property type="match status" value="1"/>
</dbReference>
<dbReference type="AlphaFoldDB" id="A0A2D0N259"/>
<dbReference type="SUPFAM" id="SSF56349">
    <property type="entry name" value="DNA breaking-rejoining enzymes"/>
    <property type="match status" value="1"/>
</dbReference>
<gene>
    <name evidence="5" type="ORF">CRP01_34865</name>
</gene>
<dbReference type="GO" id="GO:0015074">
    <property type="term" value="P:DNA integration"/>
    <property type="evidence" value="ECO:0007669"/>
    <property type="project" value="InterPro"/>
</dbReference>
<dbReference type="PANTHER" id="PTHR30349:SF41">
    <property type="entry name" value="INTEGRASE_RECOMBINASE PROTEIN MJ0367-RELATED"/>
    <property type="match status" value="1"/>
</dbReference>
<dbReference type="Gene3D" id="1.10.443.10">
    <property type="entry name" value="Intergrase catalytic core"/>
    <property type="match status" value="1"/>
</dbReference>
<dbReference type="OrthoDB" id="9801717at2"/>
<protein>
    <submittedName>
        <fullName evidence="5">Integrase</fullName>
    </submittedName>
</protein>
<dbReference type="GO" id="GO:0003677">
    <property type="term" value="F:DNA binding"/>
    <property type="evidence" value="ECO:0007669"/>
    <property type="project" value="UniProtKB-KW"/>
</dbReference>
<dbReference type="GO" id="GO:0006310">
    <property type="term" value="P:DNA recombination"/>
    <property type="evidence" value="ECO:0007669"/>
    <property type="project" value="UniProtKB-KW"/>
</dbReference>
<keyword evidence="2" id="KW-0238">DNA-binding</keyword>
<dbReference type="InterPro" id="IPR050090">
    <property type="entry name" value="Tyrosine_recombinase_XerCD"/>
</dbReference>